<dbReference type="AlphaFoldDB" id="A0A9X1TWF7"/>
<dbReference type="InterPro" id="IPR003695">
    <property type="entry name" value="Ppx_GppA_N"/>
</dbReference>
<evidence type="ECO:0000313" key="4">
    <source>
        <dbReference type="Proteomes" id="UP001139410"/>
    </source>
</evidence>
<feature type="domain" description="Ppx/GppA phosphatase N-terminal" evidence="1">
    <location>
        <begin position="31"/>
        <end position="297"/>
    </location>
</feature>
<protein>
    <submittedName>
        <fullName evidence="3">Ppx/GppA family phosphatase</fullName>
    </submittedName>
</protein>
<dbReference type="CDD" id="cd24052">
    <property type="entry name" value="ASKHA_NBD_HpPPX-GppA-like"/>
    <property type="match status" value="1"/>
</dbReference>
<dbReference type="Pfam" id="PF21697">
    <property type="entry name" value="Ppx_C"/>
    <property type="match status" value="1"/>
</dbReference>
<feature type="domain" description="Exopolyphosphatase C-terminal" evidence="2">
    <location>
        <begin position="329"/>
        <end position="480"/>
    </location>
</feature>
<dbReference type="InterPro" id="IPR043129">
    <property type="entry name" value="ATPase_NBD"/>
</dbReference>
<evidence type="ECO:0000259" key="1">
    <source>
        <dbReference type="Pfam" id="PF02541"/>
    </source>
</evidence>
<dbReference type="Pfam" id="PF02541">
    <property type="entry name" value="Ppx-GppA"/>
    <property type="match status" value="1"/>
</dbReference>
<dbReference type="Gene3D" id="3.30.420.150">
    <property type="entry name" value="Exopolyphosphatase. Domain 2"/>
    <property type="match status" value="1"/>
</dbReference>
<dbReference type="InterPro" id="IPR048951">
    <property type="entry name" value="Ppx_C"/>
</dbReference>
<dbReference type="Gene3D" id="3.30.420.40">
    <property type="match status" value="1"/>
</dbReference>
<proteinExistence type="predicted"/>
<dbReference type="SUPFAM" id="SSF109604">
    <property type="entry name" value="HD-domain/PDEase-like"/>
    <property type="match status" value="1"/>
</dbReference>
<dbReference type="PANTHER" id="PTHR30005">
    <property type="entry name" value="EXOPOLYPHOSPHATASE"/>
    <property type="match status" value="1"/>
</dbReference>
<keyword evidence="4" id="KW-1185">Reference proteome</keyword>
<dbReference type="Proteomes" id="UP001139410">
    <property type="component" value="Unassembled WGS sequence"/>
</dbReference>
<dbReference type="RefSeq" id="WP_235066515.1">
    <property type="nucleotide sequence ID" value="NZ_JAKFGM010000001.1"/>
</dbReference>
<dbReference type="PANTHER" id="PTHR30005:SF0">
    <property type="entry name" value="RETROGRADE REGULATION PROTEIN 2"/>
    <property type="match status" value="1"/>
</dbReference>
<dbReference type="SUPFAM" id="SSF53067">
    <property type="entry name" value="Actin-like ATPase domain"/>
    <property type="match status" value="2"/>
</dbReference>
<accession>A0A9X1TWF7</accession>
<gene>
    <name evidence="3" type="ORF">LVY65_02955</name>
</gene>
<dbReference type="EMBL" id="JAKFGM010000001">
    <property type="protein sequence ID" value="MCF2514030.1"/>
    <property type="molecule type" value="Genomic_DNA"/>
</dbReference>
<dbReference type="InterPro" id="IPR050273">
    <property type="entry name" value="GppA/Ppx_hydrolase"/>
</dbReference>
<comment type="caution">
    <text evidence="3">The sequence shown here is derived from an EMBL/GenBank/DDBJ whole genome shotgun (WGS) entry which is preliminary data.</text>
</comment>
<organism evidence="3 4">
    <name type="scientific">Sphingomonas cremea</name>
    <dbReference type="NCBI Taxonomy" id="2904799"/>
    <lineage>
        <taxon>Bacteria</taxon>
        <taxon>Pseudomonadati</taxon>
        <taxon>Pseudomonadota</taxon>
        <taxon>Alphaproteobacteria</taxon>
        <taxon>Sphingomonadales</taxon>
        <taxon>Sphingomonadaceae</taxon>
        <taxon>Sphingomonas</taxon>
    </lineage>
</organism>
<reference evidence="3" key="1">
    <citation type="submission" date="2022-01" db="EMBL/GenBank/DDBJ databases">
        <authorList>
            <person name="Jo J.-H."/>
            <person name="Im W.-T."/>
        </authorList>
    </citation>
    <scope>NUCLEOTIDE SEQUENCE</scope>
    <source>
        <strain evidence="3">G124</strain>
    </source>
</reference>
<evidence type="ECO:0000259" key="2">
    <source>
        <dbReference type="Pfam" id="PF21697"/>
    </source>
</evidence>
<dbReference type="GO" id="GO:0016462">
    <property type="term" value="F:pyrophosphatase activity"/>
    <property type="evidence" value="ECO:0007669"/>
    <property type="project" value="TreeGrafter"/>
</dbReference>
<sequence>MAAKQFGPIGIIDIGSNSVRFVAYGGIARVPSVLFNEKVMAALGRGLARDGMLDEQAMELTLRSLARFRQLGREMGLKKLHTVATAAVRDASNGPAFLKRIAALGLKPRLLPGQEEAELSGLGVISAIPQARGVVADLGGGSLELIGVARGAAGEGVSLPLGSLRVGSAPDKAVIVGALKAGLKQSRLRSAARDQGLYLVGGSFRALALLDMKTSGHPLPIVHNHRIAAGRLSDLRAILGTLAIEELGMLTGISSSRIPTLPAAATILEAMIETLGPKRIVVSAFGLREGLLYRDLTEDVRHQDPLLAAAVEVGEQLGRFGDHGAAIDQWMDPIFPDESAEMQRLRLAACLLGDIAWNAHPDFRAERAVDMAIHGNWVGIDAHGRAVLGRGLSAAFGGDSGFDPRLAALLKPGESDRVLSWGRALRLAQRLSGGTEALLRRTEIALEPGRVVLMIPAKYRELYAGAVERRLQQLAKSLGRIGEPRFT</sequence>
<evidence type="ECO:0000313" key="3">
    <source>
        <dbReference type="EMBL" id="MCF2514030.1"/>
    </source>
</evidence>
<dbReference type="Gene3D" id="1.10.3210.10">
    <property type="entry name" value="Hypothetical protein af1432"/>
    <property type="match status" value="1"/>
</dbReference>
<name>A0A9X1TWF7_9SPHN</name>